<dbReference type="Proteomes" id="UP000634667">
    <property type="component" value="Unassembled WGS sequence"/>
</dbReference>
<reference evidence="3" key="1">
    <citation type="journal article" date="2019" name="Int. J. Syst. Evol. Microbiol.">
        <title>The Global Catalogue of Microorganisms (GCM) 10K type strain sequencing project: providing services to taxonomists for standard genome sequencing and annotation.</title>
        <authorList>
            <consortium name="The Broad Institute Genomics Platform"/>
            <consortium name="The Broad Institute Genome Sequencing Center for Infectious Disease"/>
            <person name="Wu L."/>
            <person name="Ma J."/>
        </authorList>
    </citation>
    <scope>NUCLEOTIDE SEQUENCE [LARGE SCALE GENOMIC DNA]</scope>
    <source>
        <strain evidence="3">KCTC 23723</strain>
    </source>
</reference>
<dbReference type="PROSITE" id="PS50006">
    <property type="entry name" value="FHA_DOMAIN"/>
    <property type="match status" value="1"/>
</dbReference>
<evidence type="ECO:0000313" key="3">
    <source>
        <dbReference type="Proteomes" id="UP000634667"/>
    </source>
</evidence>
<proteinExistence type="predicted"/>
<dbReference type="EMBL" id="BMYR01000021">
    <property type="protein sequence ID" value="GGW73355.1"/>
    <property type="molecule type" value="Genomic_DNA"/>
</dbReference>
<dbReference type="RefSeq" id="WP_189484212.1">
    <property type="nucleotide sequence ID" value="NZ_BMYR01000021.1"/>
</dbReference>
<comment type="caution">
    <text evidence="2">The sequence shown here is derived from an EMBL/GenBank/DDBJ whole genome shotgun (WGS) entry which is preliminary data.</text>
</comment>
<dbReference type="Gene3D" id="2.60.200.20">
    <property type="match status" value="1"/>
</dbReference>
<organism evidence="2 3">
    <name type="scientific">Alishewanella tabrizica</name>
    <dbReference type="NCBI Taxonomy" id="671278"/>
    <lineage>
        <taxon>Bacteria</taxon>
        <taxon>Pseudomonadati</taxon>
        <taxon>Pseudomonadota</taxon>
        <taxon>Gammaproteobacteria</taxon>
        <taxon>Alteromonadales</taxon>
        <taxon>Alteromonadaceae</taxon>
        <taxon>Alishewanella</taxon>
    </lineage>
</organism>
<dbReference type="Pfam" id="PF00498">
    <property type="entry name" value="FHA"/>
    <property type="match status" value="1"/>
</dbReference>
<evidence type="ECO:0000313" key="2">
    <source>
        <dbReference type="EMBL" id="GGW73355.1"/>
    </source>
</evidence>
<dbReference type="SUPFAM" id="SSF49879">
    <property type="entry name" value="SMAD/FHA domain"/>
    <property type="match status" value="1"/>
</dbReference>
<name>A0ABQ2WWT9_9ALTE</name>
<gene>
    <name evidence="2" type="ORF">GCM10008111_31680</name>
</gene>
<sequence>MQGVTISVGRCTQSNDVAVDDASVSRQHLCLTVNSLQNLQLDDCQSSFGSFYWDGSQWLRFNSIQLSANDYIFIGSTKLRLMEIIIAYQINSRRRGV</sequence>
<dbReference type="InterPro" id="IPR000253">
    <property type="entry name" value="FHA_dom"/>
</dbReference>
<accession>A0ABQ2WWT9</accession>
<feature type="domain" description="FHA" evidence="1">
    <location>
        <begin position="6"/>
        <end position="51"/>
    </location>
</feature>
<evidence type="ECO:0000259" key="1">
    <source>
        <dbReference type="PROSITE" id="PS50006"/>
    </source>
</evidence>
<dbReference type="InterPro" id="IPR008984">
    <property type="entry name" value="SMAD_FHA_dom_sf"/>
</dbReference>
<protein>
    <recommendedName>
        <fullName evidence="1">FHA domain-containing protein</fullName>
    </recommendedName>
</protein>
<keyword evidence="3" id="KW-1185">Reference proteome</keyword>